<feature type="chain" id="PRO_5045368098" evidence="1">
    <location>
        <begin position="20"/>
        <end position="393"/>
    </location>
</feature>
<organism evidence="2 3">
    <name type="scientific">Phocaeicola intestinalis</name>
    <dbReference type="NCBI Taxonomy" id="2762212"/>
    <lineage>
        <taxon>Bacteria</taxon>
        <taxon>Pseudomonadati</taxon>
        <taxon>Bacteroidota</taxon>
        <taxon>Bacteroidia</taxon>
        <taxon>Bacteroidales</taxon>
        <taxon>Bacteroidaceae</taxon>
        <taxon>Phocaeicola</taxon>
    </lineage>
</organism>
<evidence type="ECO:0000256" key="1">
    <source>
        <dbReference type="SAM" id="SignalP"/>
    </source>
</evidence>
<proteinExistence type="predicted"/>
<keyword evidence="1" id="KW-0732">Signal</keyword>
<dbReference type="EMBL" id="JACSPP010000012">
    <property type="protein sequence ID" value="MBD8039950.1"/>
    <property type="molecule type" value="Genomic_DNA"/>
</dbReference>
<name>A0ABR8Y6W4_9BACT</name>
<reference evidence="2 3" key="1">
    <citation type="submission" date="2020-08" db="EMBL/GenBank/DDBJ databases">
        <title>A Genomic Blueprint of the Chicken Gut Microbiome.</title>
        <authorList>
            <person name="Gilroy R."/>
            <person name="Ravi A."/>
            <person name="Getino M."/>
            <person name="Pursley I."/>
            <person name="Horton D.L."/>
            <person name="Alikhan N.-F."/>
            <person name="Baker D."/>
            <person name="Gharbi K."/>
            <person name="Hall N."/>
            <person name="Watson M."/>
            <person name="Adriaenssens E.M."/>
            <person name="Foster-Nyarko E."/>
            <person name="Jarju S."/>
            <person name="Secka A."/>
            <person name="Antonio M."/>
            <person name="Oren A."/>
            <person name="Chaudhuri R."/>
            <person name="La Ragione R.M."/>
            <person name="Hildebrand F."/>
            <person name="Pallen M.J."/>
        </authorList>
    </citation>
    <scope>NUCLEOTIDE SEQUENCE [LARGE SCALE GENOMIC DNA]</scope>
    <source>
        <strain evidence="2 3">Sa1CVN1</strain>
    </source>
</reference>
<keyword evidence="3" id="KW-1185">Reference proteome</keyword>
<comment type="caution">
    <text evidence="2">The sequence shown here is derived from an EMBL/GenBank/DDBJ whole genome shotgun (WGS) entry which is preliminary data.</text>
</comment>
<dbReference type="RefSeq" id="WP_087248527.1">
    <property type="nucleotide sequence ID" value="NZ_JACSPP010000012.1"/>
</dbReference>
<dbReference type="Proteomes" id="UP000620874">
    <property type="component" value="Unassembled WGS sequence"/>
</dbReference>
<dbReference type="Pfam" id="PF14903">
    <property type="entry name" value="WG_beta_rep"/>
    <property type="match status" value="1"/>
</dbReference>
<gene>
    <name evidence="2" type="ORF">H9625_05730</name>
</gene>
<feature type="signal peptide" evidence="1">
    <location>
        <begin position="1"/>
        <end position="19"/>
    </location>
</feature>
<sequence>MRKIFLSLLLIGYFSAVYAQGFAYDDKTDVGNGLYKVKSGDYYGIIDKNDNVIVSIEYQDILFHEGKALLTKDGFIHGIVDSLGATKMFNAEYKVHPKYRYIYDGYIIVGEDKWGYIDENGNPLRIKAKGFFSLGKKSPTQFDDVAPFVENFAAVYTHKDGWRHIDKEGTEHYKLRDKKVKVFFRSSVYKGECIIVTNDGIKQYQESDDGTFAVVKRILSPSSSFIEKNQDGSFTKLIFKEGILTLDSLMRVTKYENGTDSIIFIQQPKKHIVKKVIAPIDTISLENDLQVGIVSQNLQANSKGQAHAEIKVKNIGNVKYENVHIFIECSNASREWQGNIEANSELSLSFTMPARFSTAVVRRNIVVRTVYNKEQIEKNFTVAIKRYTPVRSR</sequence>
<protein>
    <submittedName>
        <fullName evidence="2">WG repeat-containing protein</fullName>
    </submittedName>
</protein>
<accession>A0ABR8Y6W4</accession>
<evidence type="ECO:0000313" key="3">
    <source>
        <dbReference type="Proteomes" id="UP000620874"/>
    </source>
</evidence>
<dbReference type="PANTHER" id="PTHR37841:SF1">
    <property type="entry name" value="DUF3298 DOMAIN-CONTAINING PROTEIN"/>
    <property type="match status" value="1"/>
</dbReference>
<evidence type="ECO:0000313" key="2">
    <source>
        <dbReference type="EMBL" id="MBD8039950.1"/>
    </source>
</evidence>
<dbReference type="InterPro" id="IPR032774">
    <property type="entry name" value="WG_beta_rep"/>
</dbReference>
<dbReference type="PANTHER" id="PTHR37841">
    <property type="entry name" value="GLR2918 PROTEIN"/>
    <property type="match status" value="1"/>
</dbReference>